<gene>
    <name evidence="1" type="ORF">ABI_43870</name>
</gene>
<name>F4QT90_9CAUL</name>
<organism evidence="1 2">
    <name type="scientific">Asticcacaulis biprosthecium C19</name>
    <dbReference type="NCBI Taxonomy" id="715226"/>
    <lineage>
        <taxon>Bacteria</taxon>
        <taxon>Pseudomonadati</taxon>
        <taxon>Pseudomonadota</taxon>
        <taxon>Alphaproteobacteria</taxon>
        <taxon>Caulobacterales</taxon>
        <taxon>Caulobacteraceae</taxon>
        <taxon>Asticcacaulis</taxon>
    </lineage>
</organism>
<dbReference type="EMBL" id="GL883080">
    <property type="protein sequence ID" value="EGF89960.1"/>
    <property type="molecule type" value="Genomic_DNA"/>
</dbReference>
<protein>
    <submittedName>
        <fullName evidence="1">Uncharacterized protein</fullName>
    </submittedName>
</protein>
<proteinExistence type="predicted"/>
<evidence type="ECO:0000313" key="1">
    <source>
        <dbReference type="EMBL" id="EGF89960.1"/>
    </source>
</evidence>
<sequence length="37" mass="3891">MIIGKIGEINNVAATDKVESRQSSKPCAAVPVLGFDM</sequence>
<dbReference type="AlphaFoldDB" id="F4QT90"/>
<reference evidence="2" key="1">
    <citation type="submission" date="2011-03" db="EMBL/GenBank/DDBJ databases">
        <title>Draft genome sequence of Brevundimonas diminuta.</title>
        <authorList>
            <person name="Brown P.J.B."/>
            <person name="Buechlein A."/>
            <person name="Hemmerich C."/>
            <person name="Brun Y.V."/>
        </authorList>
    </citation>
    <scope>NUCLEOTIDE SEQUENCE [LARGE SCALE GENOMIC DNA]</scope>
    <source>
        <strain evidence="2">C19</strain>
    </source>
</reference>
<keyword evidence="2" id="KW-1185">Reference proteome</keyword>
<dbReference type="HOGENOM" id="CLU_3339396_0_0_5"/>
<accession>F4QT90</accession>
<dbReference type="Proteomes" id="UP000006512">
    <property type="component" value="Unassembled WGS sequence"/>
</dbReference>
<evidence type="ECO:0000313" key="2">
    <source>
        <dbReference type="Proteomes" id="UP000006512"/>
    </source>
</evidence>